<reference evidence="1" key="1">
    <citation type="submission" date="2018-05" db="EMBL/GenBank/DDBJ databases">
        <authorList>
            <person name="Lanie J.A."/>
            <person name="Ng W.-L."/>
            <person name="Kazmierczak K.M."/>
            <person name="Andrzejewski T.M."/>
            <person name="Davidsen T.M."/>
            <person name="Wayne K.J."/>
            <person name="Tettelin H."/>
            <person name="Glass J.I."/>
            <person name="Rusch D."/>
            <person name="Podicherti R."/>
            <person name="Tsui H.-C.T."/>
            <person name="Winkler M.E."/>
        </authorList>
    </citation>
    <scope>NUCLEOTIDE SEQUENCE</scope>
</reference>
<dbReference type="AlphaFoldDB" id="A0A382DZL5"/>
<proteinExistence type="predicted"/>
<organism evidence="1">
    <name type="scientific">marine metagenome</name>
    <dbReference type="NCBI Taxonomy" id="408172"/>
    <lineage>
        <taxon>unclassified sequences</taxon>
        <taxon>metagenomes</taxon>
        <taxon>ecological metagenomes</taxon>
    </lineage>
</organism>
<sequence>DRLIGQLMRFSEFLAKTPFVVSLSNHSSAEGSCDKLRAKG</sequence>
<name>A0A382DZL5_9ZZZZ</name>
<accession>A0A382DZL5</accession>
<protein>
    <submittedName>
        <fullName evidence="1">Uncharacterized protein</fullName>
    </submittedName>
</protein>
<dbReference type="EMBL" id="UINC01041963">
    <property type="protein sequence ID" value="SVB43946.1"/>
    <property type="molecule type" value="Genomic_DNA"/>
</dbReference>
<gene>
    <name evidence="1" type="ORF">METZ01_LOCUS196800</name>
</gene>
<feature type="non-terminal residue" evidence="1">
    <location>
        <position position="1"/>
    </location>
</feature>
<evidence type="ECO:0000313" key="1">
    <source>
        <dbReference type="EMBL" id="SVB43946.1"/>
    </source>
</evidence>